<sequence>MAFCDHEGTMNGLECRQPRRGMGTTKQIDWGLTPPPKALCRHDSIALQRAVSLGPAAPDGPLAQRPHVISPDRCLGERMLRRCTAPLGALKSVWLCLMVCGHAASVRVGPGAADLRRAGQLV</sequence>
<organism evidence="1">
    <name type="scientific">Eutreptiella gymnastica</name>
    <dbReference type="NCBI Taxonomy" id="73025"/>
    <lineage>
        <taxon>Eukaryota</taxon>
        <taxon>Discoba</taxon>
        <taxon>Euglenozoa</taxon>
        <taxon>Euglenida</taxon>
        <taxon>Spirocuta</taxon>
        <taxon>Euglenophyceae</taxon>
        <taxon>Eutreptiales</taxon>
        <taxon>Eutreptiaceae</taxon>
        <taxon>Eutreptiella</taxon>
    </lineage>
</organism>
<reference evidence="1" key="1">
    <citation type="submission" date="2021-01" db="EMBL/GenBank/DDBJ databases">
        <authorList>
            <person name="Corre E."/>
            <person name="Pelletier E."/>
            <person name="Niang G."/>
            <person name="Scheremetjew M."/>
            <person name="Finn R."/>
            <person name="Kale V."/>
            <person name="Holt S."/>
            <person name="Cochrane G."/>
            <person name="Meng A."/>
            <person name="Brown T."/>
            <person name="Cohen L."/>
        </authorList>
    </citation>
    <scope>NUCLEOTIDE SEQUENCE</scope>
    <source>
        <strain evidence="1">CCMP1594</strain>
    </source>
</reference>
<evidence type="ECO:0000313" key="1">
    <source>
        <dbReference type="EMBL" id="CAE0830250.1"/>
    </source>
</evidence>
<accession>A0A7S4GAB8</accession>
<dbReference type="AlphaFoldDB" id="A0A7S4GAB8"/>
<gene>
    <name evidence="1" type="ORF">EGYM00163_LOCUS41530</name>
</gene>
<protein>
    <submittedName>
        <fullName evidence="1">Uncharacterized protein</fullName>
    </submittedName>
</protein>
<proteinExistence type="predicted"/>
<name>A0A7S4GAB8_9EUGL</name>
<dbReference type="EMBL" id="HBJA01120683">
    <property type="protein sequence ID" value="CAE0830250.1"/>
    <property type="molecule type" value="Transcribed_RNA"/>
</dbReference>